<organism evidence="1 2">
    <name type="scientific">Arthrospiribacter ruber</name>
    <dbReference type="NCBI Taxonomy" id="2487934"/>
    <lineage>
        <taxon>Bacteria</taxon>
        <taxon>Pseudomonadati</taxon>
        <taxon>Bacteroidota</taxon>
        <taxon>Cytophagia</taxon>
        <taxon>Cytophagales</taxon>
        <taxon>Cyclobacteriaceae</taxon>
        <taxon>Arthrospiribacter</taxon>
    </lineage>
</organism>
<sequence length="129" mass="14844">MPIISDSSEFPLVYQKSEGEVSFQEYAKSLEEWESWLDKETPFLILSVRDADSFKHSSESAKAGKAWLQKNRVRLKWVKGIAMVVPEPFFNSMSKADLQKAFGFPSKAFLKEKDAKDWLTEIFNQEDNG</sequence>
<accession>A0A951J2W7</accession>
<dbReference type="Proteomes" id="UP000727490">
    <property type="component" value="Unassembled WGS sequence"/>
</dbReference>
<evidence type="ECO:0008006" key="3">
    <source>
        <dbReference type="Google" id="ProtNLM"/>
    </source>
</evidence>
<evidence type="ECO:0000313" key="2">
    <source>
        <dbReference type="Proteomes" id="UP000727490"/>
    </source>
</evidence>
<dbReference type="AlphaFoldDB" id="A0A951J2W7"/>
<keyword evidence="2" id="KW-1185">Reference proteome</keyword>
<evidence type="ECO:0000313" key="1">
    <source>
        <dbReference type="EMBL" id="MBW3469563.1"/>
    </source>
</evidence>
<protein>
    <recommendedName>
        <fullName evidence="3">SpoIIAA-like</fullName>
    </recommendedName>
</protein>
<name>A0A951J2W7_9BACT</name>
<dbReference type="RefSeq" id="WP_219292759.1">
    <property type="nucleotide sequence ID" value="NZ_RPHB01000008.1"/>
</dbReference>
<comment type="caution">
    <text evidence="1">The sequence shown here is derived from an EMBL/GenBank/DDBJ whole genome shotgun (WGS) entry which is preliminary data.</text>
</comment>
<gene>
    <name evidence="1" type="ORF">EGN73_17325</name>
</gene>
<reference evidence="1 2" key="1">
    <citation type="journal article" date="2020" name="Syst. Appl. Microbiol.">
        <title>Arthrospiribacter ruber gen. nov., sp. nov., a novel bacterium isolated from Arthrospira cultures.</title>
        <authorList>
            <person name="Waleron M."/>
            <person name="Misztak A."/>
            <person name="Waleron M.M."/>
            <person name="Furmaniak M."/>
            <person name="Mrozik A."/>
            <person name="Waleron K."/>
        </authorList>
    </citation>
    <scope>NUCLEOTIDE SEQUENCE [LARGE SCALE GENOMIC DNA]</scope>
    <source>
        <strain evidence="1 2">DPMB0001</strain>
    </source>
</reference>
<dbReference type="EMBL" id="RPHB01000008">
    <property type="protein sequence ID" value="MBW3469563.1"/>
    <property type="molecule type" value="Genomic_DNA"/>
</dbReference>
<proteinExistence type="predicted"/>